<dbReference type="PROSITE" id="PS51078">
    <property type="entry name" value="ICLR_ED"/>
    <property type="match status" value="1"/>
</dbReference>
<dbReference type="Gene3D" id="1.10.10.10">
    <property type="entry name" value="Winged helix-like DNA-binding domain superfamily/Winged helix DNA-binding domain"/>
    <property type="match status" value="1"/>
</dbReference>
<dbReference type="PANTHER" id="PTHR30136:SF35">
    <property type="entry name" value="HTH-TYPE TRANSCRIPTIONAL REGULATOR RV1719"/>
    <property type="match status" value="1"/>
</dbReference>
<feature type="domain" description="IclR-ED" evidence="5">
    <location>
        <begin position="73"/>
        <end position="254"/>
    </location>
</feature>
<evidence type="ECO:0000259" key="5">
    <source>
        <dbReference type="PROSITE" id="PS51078"/>
    </source>
</evidence>
<dbReference type="InterPro" id="IPR029016">
    <property type="entry name" value="GAF-like_dom_sf"/>
</dbReference>
<dbReference type="Proteomes" id="UP000526501">
    <property type="component" value="Unassembled WGS sequence"/>
</dbReference>
<evidence type="ECO:0000259" key="4">
    <source>
        <dbReference type="PROSITE" id="PS51077"/>
    </source>
</evidence>
<dbReference type="SUPFAM" id="SSF46785">
    <property type="entry name" value="Winged helix' DNA-binding domain"/>
    <property type="match status" value="1"/>
</dbReference>
<dbReference type="InterPro" id="IPR005471">
    <property type="entry name" value="Tscrpt_reg_IclR_N"/>
</dbReference>
<accession>A0A7X1B7X0</accession>
<keyword evidence="7" id="KW-1185">Reference proteome</keyword>
<dbReference type="RefSeq" id="WP_185661151.1">
    <property type="nucleotide sequence ID" value="NZ_CAWPOO010000012.1"/>
</dbReference>
<dbReference type="GO" id="GO:0045892">
    <property type="term" value="P:negative regulation of DNA-templated transcription"/>
    <property type="evidence" value="ECO:0007669"/>
    <property type="project" value="TreeGrafter"/>
</dbReference>
<dbReference type="AlphaFoldDB" id="A0A7X1B7X0"/>
<evidence type="ECO:0000256" key="2">
    <source>
        <dbReference type="ARBA" id="ARBA00023125"/>
    </source>
</evidence>
<dbReference type="Pfam" id="PF09339">
    <property type="entry name" value="HTH_IclR"/>
    <property type="match status" value="1"/>
</dbReference>
<dbReference type="EMBL" id="JACHVC010000012">
    <property type="protein sequence ID" value="MBC2607301.1"/>
    <property type="molecule type" value="Genomic_DNA"/>
</dbReference>
<keyword evidence="2" id="KW-0238">DNA-binding</keyword>
<evidence type="ECO:0000313" key="6">
    <source>
        <dbReference type="EMBL" id="MBC2607301.1"/>
    </source>
</evidence>
<keyword evidence="1" id="KW-0805">Transcription regulation</keyword>
<dbReference type="InterPro" id="IPR036390">
    <property type="entry name" value="WH_DNA-bd_sf"/>
</dbReference>
<dbReference type="InterPro" id="IPR014757">
    <property type="entry name" value="Tscrpt_reg_IclR_C"/>
</dbReference>
<dbReference type="GO" id="GO:0003677">
    <property type="term" value="F:DNA binding"/>
    <property type="evidence" value="ECO:0007669"/>
    <property type="project" value="UniProtKB-KW"/>
</dbReference>
<proteinExistence type="predicted"/>
<evidence type="ECO:0000256" key="3">
    <source>
        <dbReference type="ARBA" id="ARBA00023163"/>
    </source>
</evidence>
<evidence type="ECO:0000256" key="1">
    <source>
        <dbReference type="ARBA" id="ARBA00023015"/>
    </source>
</evidence>
<gene>
    <name evidence="6" type="ORF">H5P27_14715</name>
</gene>
<dbReference type="PROSITE" id="PS51077">
    <property type="entry name" value="HTH_ICLR"/>
    <property type="match status" value="1"/>
</dbReference>
<name>A0A7X1B7X0_9BACT</name>
<dbReference type="Gene3D" id="3.30.450.40">
    <property type="match status" value="1"/>
</dbReference>
<feature type="domain" description="HTH iclR-type" evidence="4">
    <location>
        <begin position="17"/>
        <end position="79"/>
    </location>
</feature>
<evidence type="ECO:0000313" key="7">
    <source>
        <dbReference type="Proteomes" id="UP000526501"/>
    </source>
</evidence>
<reference evidence="6 7" key="1">
    <citation type="submission" date="2020-07" db="EMBL/GenBank/DDBJ databases">
        <authorList>
            <person name="Feng X."/>
        </authorList>
    </citation>
    <scope>NUCLEOTIDE SEQUENCE [LARGE SCALE GENOMIC DNA]</scope>
    <source>
        <strain evidence="6 7">JCM23202</strain>
    </source>
</reference>
<dbReference type="Pfam" id="PF01614">
    <property type="entry name" value="IclR_C"/>
    <property type="match status" value="1"/>
</dbReference>
<dbReference type="InterPro" id="IPR050707">
    <property type="entry name" value="HTH_MetabolicPath_Reg"/>
</dbReference>
<comment type="caution">
    <text evidence="6">The sequence shown here is derived from an EMBL/GenBank/DDBJ whole genome shotgun (WGS) entry which is preliminary data.</text>
</comment>
<dbReference type="PANTHER" id="PTHR30136">
    <property type="entry name" value="HELIX-TURN-HELIX TRANSCRIPTIONAL REGULATOR, ICLR FAMILY"/>
    <property type="match status" value="1"/>
</dbReference>
<sequence>MISEMMTGEIESKAGGIQVIARAADVLRILARNSAGLSLAGIAKEADLARSTVQRIVQALEAEGFVESSGSAGGYQLGPALSELVYCRQIDIASEVRPHLERLSAELKETVALFTLSGSKLSAIDRCIPESLLRVVFPVGAIPHPAHELAPGRAILGELPEDQVRTILESTLPAEKVEKELATIEPQPEGARDTGVYIRGVCGFSVPLRTQFGVYALCAVLPDLRAEGREGIILSALQRSRVQIESKIGSDRFD</sequence>
<protein>
    <submittedName>
        <fullName evidence="6">IclR family transcriptional regulator</fullName>
    </submittedName>
</protein>
<organism evidence="6 7">
    <name type="scientific">Pelagicoccus albus</name>
    <dbReference type="NCBI Taxonomy" id="415222"/>
    <lineage>
        <taxon>Bacteria</taxon>
        <taxon>Pseudomonadati</taxon>
        <taxon>Verrucomicrobiota</taxon>
        <taxon>Opitutia</taxon>
        <taxon>Puniceicoccales</taxon>
        <taxon>Pelagicoccaceae</taxon>
        <taxon>Pelagicoccus</taxon>
    </lineage>
</organism>
<dbReference type="SMART" id="SM00346">
    <property type="entry name" value="HTH_ICLR"/>
    <property type="match status" value="1"/>
</dbReference>
<dbReference type="InterPro" id="IPR036388">
    <property type="entry name" value="WH-like_DNA-bd_sf"/>
</dbReference>
<dbReference type="GO" id="GO:0003700">
    <property type="term" value="F:DNA-binding transcription factor activity"/>
    <property type="evidence" value="ECO:0007669"/>
    <property type="project" value="TreeGrafter"/>
</dbReference>
<keyword evidence="3" id="KW-0804">Transcription</keyword>
<dbReference type="SUPFAM" id="SSF55781">
    <property type="entry name" value="GAF domain-like"/>
    <property type="match status" value="1"/>
</dbReference>